<feature type="domain" description="Cadherin" evidence="14">
    <location>
        <begin position="1946"/>
        <end position="2049"/>
    </location>
</feature>
<feature type="compositionally biased region" description="Polar residues" evidence="12">
    <location>
        <begin position="3984"/>
        <end position="3993"/>
    </location>
</feature>
<dbReference type="SUPFAM" id="SSF49313">
    <property type="entry name" value="Cadherin-like"/>
    <property type="match status" value="30"/>
</dbReference>
<feature type="domain" description="Cadherin" evidence="14">
    <location>
        <begin position="3547"/>
        <end position="3670"/>
    </location>
</feature>
<keyword evidence="8 13" id="KW-1133">Transmembrane helix</keyword>
<keyword evidence="5" id="KW-0677">Repeat</keyword>
<evidence type="ECO:0000313" key="16">
    <source>
        <dbReference type="RefSeq" id="XP_013411494.1"/>
    </source>
</evidence>
<dbReference type="OrthoDB" id="6287469at2759"/>
<evidence type="ECO:0000256" key="4">
    <source>
        <dbReference type="ARBA" id="ARBA00022729"/>
    </source>
</evidence>
<feature type="domain" description="Cadherin" evidence="14">
    <location>
        <begin position="2980"/>
        <end position="3090"/>
    </location>
</feature>
<evidence type="ECO:0000256" key="8">
    <source>
        <dbReference type="ARBA" id="ARBA00022989"/>
    </source>
</evidence>
<feature type="domain" description="Cadherin" evidence="14">
    <location>
        <begin position="3299"/>
        <end position="3410"/>
    </location>
</feature>
<feature type="domain" description="Cadherin" evidence="14">
    <location>
        <begin position="1529"/>
        <end position="1649"/>
    </location>
</feature>
<name>A0A1S3JNF8_LINAN</name>
<dbReference type="InterPro" id="IPR015919">
    <property type="entry name" value="Cadherin-like_sf"/>
</dbReference>
<evidence type="ECO:0000313" key="15">
    <source>
        <dbReference type="Proteomes" id="UP000085678"/>
    </source>
</evidence>
<feature type="domain" description="Cadherin" evidence="14">
    <location>
        <begin position="1008"/>
        <end position="1106"/>
    </location>
</feature>
<dbReference type="FunFam" id="2.60.40.60:FF:000058">
    <property type="entry name" value="FAT atypical cadherin 3"/>
    <property type="match status" value="1"/>
</dbReference>
<feature type="domain" description="Cadherin" evidence="14">
    <location>
        <begin position="570"/>
        <end position="655"/>
    </location>
</feature>
<sequence>MVSLLTLVVRDSADHEVTDSMVVNVDVTRNIHQPSLRVFYQQEIPETQGVGTQVANLTGSDLDGDELRYEITGTNQTRQYFYVIPTEGGIYLKKPLQGPEHPRLFYFNVKVRDQRNPEKSSTASFTIRVSSENVPPQWLQLPYGTNIKRNASVGDVVITVAAADPDLKGTLRYRLGPGVVPAPYFFTIDEITGQVKVRNSLTFGTDSVYNLRVQAFDDGYPFNYNETTVTLTIPQQAPVWQTTVITRNISRSLGPGSTVITLDGYVTDPDGDSLTYTPEDGSTPGAYSYFLLRQDNGKIIVTGLLSQAPSSTYRFNIRATDNRRPQQSASGVVIINLMDEEKPPVQNISYTTTIDDTHPVNSDVFELRNSGNVILRYEMAEEQQQYPASYFFRVTQDGHVQVKQSLLNDVQLSPKYTLLVAGYNTAEPGSGPLVYITLYVNVRRNQAGPQFNRTVYYSNITDTHPIGGLVIILQGRDPDGGSITYNLVGDENAKAHFFVHPTTGEIILIKSLADVTTSYFYLVIEACDDDRPKKCVNLTSTINVLRNRNLPQFTNVPHTLSNFPPGVNSGYIVYRVQAIYPQGGDLEYQLVGEGPATQYFRINQTTGEIIVRRPLDRDISMYILKVLARVIDQPQLSTTGTVTLFVNTNTKAPQFNPSVIMVPIDPDQQVNTPFRTVTATDEDGDELTYSLIMVIPEYSSQWFRIDPNTGAISLTNSVEYDNSTRYTLVVQAADGGYPSPQFGYATVHVLVDRIGGISVSSFTANISESHPVGGFVKVITATGSGLRGSPRFRITGVYPAPHFFSIVEDTGVIRVHRSLREDSLQLPAFIVRVEVYDSLYPENKASATGVINVMRNPTGPRFTPPTYNVNLTDISPGGMLIQVYATDEDGDDLRYTIESANDDGLNLFHITPDDGVIYMRKPVSEAQKDEYTGSPRFHITGVYPAPHFFSIVEDTGVIRVHRSLREDSLQLPAFIVRVEVYDSLYPENKASATGVINVMRNPTGPRFTPPTYNVNLTDISPGGMLIQVYATDEDGDDLRYTIESANDDGLNLFHITPDDGVIYMRKPVSEAQKDEYTLVVMAKDGRGKNATALVYINVVGDSLPFFENLPETIDIPDTRAVKSTIFTALGRDNTLSGNLVYTVVGNFPAELYFEVGNNSRGEGEVKIRRDLRSDNYGTRVYTVELTVHDSAVPGRKGRGELIVRVNRLSNPNPPRFERNSYNYTISDTYSVGLSLPPPRIRATDPENDTVSYSIVETADGNSVSEYFFVNPNTADIKVIKNLTTASDVYTFIIEAADSGIPVAKSQAYVTVNIERRANRAPVFLPPYAANVSQNFHLSDSFFRVLVSDRSVAPINLDIVGEAPAPDLFRVNSDTGKLYIKSLDLASQVNLVYYLDIEAYYTDSPEYKTRQLYTVNVNRNPHKPYFPSQLNIVQLKENHQLGVPITINGQDRLVAKDLDGDNLYFEFVGNSDFFFINPRTGQISLKKTLLGTTQNNHVLNVSVTDDGQPPESAEVEVQVEVVRGLQPYFEQQFYNVTIDDTAEDGTVVLPSLVSRSNSVQDRIIIWPVGTPRAMFYFNFNETRYENTGGDAHYLEGNIYLQASVARDTRPNPYQLILVTYDQAYTDTKNTATVQINVNRNSGNVYFNPSLYPVEVEDTTPIGAALVQVKATDEDGDPITYSILSGGQFFIHPTTGWIYTTGQLSDSDYYLNVQASDRGNPEKTDNATVHIHVVFDTDLPVVTLPPGVDVEVTWPRNRGIINVTATDANLRGELVYELVGDHTSMQFFGINNETGQIYLKRSLLEDPALNTQYFLTVRVYDTAFPENSREALTIFRVNRNPGYPIFIGDYDKTIAEDYGWGVVVNVTAVDAERQKMEYELIGNQRAMQYFYINKDTGAVHIKRPLPAGRNETFYLTVRATDNGKPPNSEETTFTIQVVGTSTGLPVFENTPYIVNVSENRPTDSLVFDQVLARLPSGSQGRVQYELAEYGQFFRIQKDTGFIYLTNSLRDGNLDVYRQRIAAYSSLRPDVKAYTDVVFYVSRNENPPVPEYNYIVVNITDYHQLGARIVTLTAIDRDNDHLRYKLTSSGDCLQYFYMDSDTGMMSLRSTLEESSPRTFDCLVTISDRGVGDNPNTAEVNIRVNVIKDVTPEVANVTLEIPEDMGVGTVIATIQGRKDNVVGHLKYETDGIYPAPTFFSINETSGQIQIARSLRKDTLRLTSYTLVVRVFDTSSPSSVGVANVYITVTRNPGQVTVFPTSHRLTIQDTQLVGEDLFILNGTDPSGDKLYWNISGSELAREYFWVNPDTGAISVKKDLTLDTSGTENYVVLVCAYDPYGSTACSNIVVHVNRDKNVPEFPGQQNNFTVPDSTNETTVITIVRARDDDCPDSAQILYNLVGEFPAPSFFEIEPTTGEISLKTDLKLDVSNTNPYVLRVEAYCSAFPENKAVKEFYVYVDRNRYGPEVLNGPFSTDLQEFQPPGYVIFTVMGSDRDGDQLTYRIVGNNDVKHWFYIQPDTGELQLKSPLSETNITDFNFHINITDRGSPEKFILTPVSIKVIRDTGPPKFNGPYSAAVNETVNIDTFVINVAAEDNDLKGRLIYDINGISPAPQRFVINQNGDIRVKDRLDRDNNEQYRIVVIAYDEKYPSNVGSATVTVTVNRNVYRPEFTRTDYSATVDEHAHVGHLVTNVTATDGDSDGTLYYNIIGNENAPEYFFIHPTSGQILISKVLWKDATQATSYTVVVEAKDRGTPQRSSTAVVLVSVTRNQYAPTFERVANLTIPSHQEVATKIYTIVARDPDPQGPNSVIRYSVVGQHNDTFQIGPDSGVLSLRRSIVRDTRELYIVTVRATDGGRPVPKYRDVNIWIRVVQNTTVPRFTQSEYRANVSELAPLNQFVVQVEVIRNGLALLGELRHDLIGSGAEHFRINRDTGAIYLATNLKQITDVNTFSLTVDAYDTRNAEYGRSSVPVYIRVLRVAEPIRFLYSAFAINITETQERIVPIQRVTATDPKGGQLTYSIDTEASTRTSPQPITHWFYIHPTEGDLSVASYLTGDPEKRTEYKLVIKATDRSIPPRSASTIVNIYVSRNMHAPVFSRSTYTANVSESDRINTEIVTVRATDLDGDAVRYKMAVSNEVTSYFTLDEVSGTISIFRNLQTIPGDLLEFQVIATDRRNPEKTSTATVIVYVSRPSVLPVFSTESYNATISEYVRVQTPVQTVKADGRNSIRYTLQGRGSTTGAARYFIISPNTGVVTVAQSLYTDLTQTKLYQMEITATDTVGAIPYTATAYLDVIVLRNEHGPKFSPDRYLQNVSEEIPYGTNLVTVSATDEDSILQPGYPSSKITYSISSQDQLGNRFFQIHPDSGVVSIRQLLVNDIDRRTQYTFTVIAKDGATVPKSSTALVVINVARQDQPDTGEKVLGFEKNLYYIGTKENVAKNRKLLHLTVRYSLLNAAVQCNIAPRDIGNVFEIRRNFKDCELWQIGDLDREAVDFYNLTITVENVNPENSRKKRAVVYHTYQPATVLVHVFDANDNAPQFVYRQPPYLKSIRDPTESVYYGVISSAALPFSPVVQIWATDADLGPNANVTYGIPPANGAPLPFTISSRDGQIYTTKHFVYTEERNKTTAEPFKLEVFAEDNPTDITETPNRSVNVAWINLILDRHRMIMRIAKQKPVQVAAYKAAIIDILQQKSGYVILIEKIENANLQVQTIRNNVEIRSSDEDTDLWFVAVDPTTKKIVERAQLDIESKIMNKAAVAGIASAVKAGPGVRVDDIRAPYTGETKGPTAAESKFVYMNDGDIWWPYLVIALLILILAIVGIILLCWFWSRYKRYMNRESHLYVPGGTMYGAEFVEPPAYMTHPDEETQSLGMYVVNADDGDEVQGAAVNFHDSDVEDETKSVTMNVGDHIQEDETKSLTMFVPTDEADQGLGEVNLTFQADDLAQAYATGGAHTEAMQVTHTADGGVAAAINPTYEGNQAHTTETREERYVTSYQESRTEL</sequence>
<keyword evidence="10" id="KW-1015">Disulfide bond</keyword>
<feature type="domain" description="Cadherin" evidence="14">
    <location>
        <begin position="3091"/>
        <end position="3192"/>
    </location>
</feature>
<dbReference type="PANTHER" id="PTHR24025">
    <property type="entry name" value="DESMOGLEIN FAMILY MEMBER"/>
    <property type="match status" value="1"/>
</dbReference>
<feature type="domain" description="Cadherin" evidence="14">
    <location>
        <begin position="2356"/>
        <end position="2462"/>
    </location>
</feature>
<evidence type="ECO:0000259" key="14">
    <source>
        <dbReference type="PROSITE" id="PS50268"/>
    </source>
</evidence>
<dbReference type="InParanoid" id="A0A1S3JNF8"/>
<feature type="domain" description="Cadherin" evidence="14">
    <location>
        <begin position="2875"/>
        <end position="2978"/>
    </location>
</feature>
<feature type="domain" description="Cadherin" evidence="14">
    <location>
        <begin position="452"/>
        <end position="553"/>
    </location>
</feature>
<dbReference type="InterPro" id="IPR002126">
    <property type="entry name" value="Cadherin-like_dom"/>
</dbReference>
<feature type="domain" description="Cadherin" evidence="14">
    <location>
        <begin position="758"/>
        <end position="867"/>
    </location>
</feature>
<dbReference type="InterPro" id="IPR050971">
    <property type="entry name" value="Cadherin-domain_protein"/>
</dbReference>
<evidence type="ECO:0000256" key="11">
    <source>
        <dbReference type="PROSITE-ProRule" id="PRU00043"/>
    </source>
</evidence>
<feature type="domain" description="Cadherin" evidence="14">
    <location>
        <begin position="2254"/>
        <end position="2355"/>
    </location>
</feature>
<dbReference type="STRING" id="7574.A0A1S3JNF8"/>
<evidence type="ECO:0000256" key="2">
    <source>
        <dbReference type="ARBA" id="ARBA00022536"/>
    </source>
</evidence>
<feature type="domain" description="Cadherin" evidence="14">
    <location>
        <begin position="1844"/>
        <end position="1945"/>
    </location>
</feature>
<feature type="domain" description="Cadherin" evidence="14">
    <location>
        <begin position="1758"/>
        <end position="1844"/>
    </location>
</feature>
<feature type="domain" description="Cadherin" evidence="14">
    <location>
        <begin position="1646"/>
        <end position="1746"/>
    </location>
</feature>
<dbReference type="GO" id="GO:0007156">
    <property type="term" value="P:homophilic cell adhesion via plasma membrane adhesion molecules"/>
    <property type="evidence" value="ECO:0007669"/>
    <property type="project" value="InterPro"/>
</dbReference>
<dbReference type="KEGG" id="lak:106174464"/>
<evidence type="ECO:0000256" key="5">
    <source>
        <dbReference type="ARBA" id="ARBA00022737"/>
    </source>
</evidence>
<feature type="domain" description="Cadherin" evidence="14">
    <location>
        <begin position="3193"/>
        <end position="3298"/>
    </location>
</feature>
<protein>
    <submittedName>
        <fullName evidence="16">Protocadherin Fat 4-like</fullName>
    </submittedName>
</protein>
<keyword evidence="4" id="KW-0732">Signal</keyword>
<dbReference type="Gene3D" id="2.60.40.60">
    <property type="entry name" value="Cadherins"/>
    <property type="match status" value="30"/>
</dbReference>
<dbReference type="GeneID" id="106174464"/>
<evidence type="ECO:0000256" key="1">
    <source>
        <dbReference type="ARBA" id="ARBA00004167"/>
    </source>
</evidence>
<reference evidence="16" key="1">
    <citation type="submission" date="2025-08" db="UniProtKB">
        <authorList>
            <consortium name="RefSeq"/>
        </authorList>
    </citation>
    <scope>IDENTIFICATION</scope>
    <source>
        <tissue evidence="16">Gonads</tissue>
    </source>
</reference>
<keyword evidence="7" id="KW-0130">Cell adhesion</keyword>
<feature type="domain" description="Cadherin" evidence="14">
    <location>
        <begin position="2149"/>
        <end position="2257"/>
    </location>
</feature>
<feature type="domain" description="Cadherin" evidence="14">
    <location>
        <begin position="139"/>
        <end position="233"/>
    </location>
</feature>
<evidence type="ECO:0000256" key="6">
    <source>
        <dbReference type="ARBA" id="ARBA00022837"/>
    </source>
</evidence>
<evidence type="ECO:0000256" key="3">
    <source>
        <dbReference type="ARBA" id="ARBA00022692"/>
    </source>
</evidence>
<feature type="domain" description="Cadherin" evidence="14">
    <location>
        <begin position="2048"/>
        <end position="2150"/>
    </location>
</feature>
<comment type="subcellular location">
    <subcellularLocation>
        <location evidence="1">Membrane</location>
        <topology evidence="1">Single-pass membrane protein</topology>
    </subcellularLocation>
</comment>
<feature type="domain" description="Cadherin" evidence="14">
    <location>
        <begin position="2463"/>
        <end position="2564"/>
    </location>
</feature>
<dbReference type="PANTHER" id="PTHR24025:SF31">
    <property type="entry name" value="NEURAL-CADHERIN"/>
    <property type="match status" value="1"/>
</dbReference>
<feature type="transmembrane region" description="Helical" evidence="13">
    <location>
        <begin position="3795"/>
        <end position="3820"/>
    </location>
</feature>
<dbReference type="RefSeq" id="XP_013411494.1">
    <property type="nucleotide sequence ID" value="XM_013556040.1"/>
</dbReference>
<feature type="domain" description="Cadherin" evidence="14">
    <location>
        <begin position="2666"/>
        <end position="2770"/>
    </location>
</feature>
<dbReference type="PROSITE" id="PS00232">
    <property type="entry name" value="CADHERIN_1"/>
    <property type="match status" value="1"/>
</dbReference>
<keyword evidence="6 11" id="KW-0106">Calcium</keyword>
<dbReference type="PROSITE" id="PS50268">
    <property type="entry name" value="CADHERIN_2"/>
    <property type="match status" value="32"/>
</dbReference>
<evidence type="ECO:0000256" key="10">
    <source>
        <dbReference type="ARBA" id="ARBA00023157"/>
    </source>
</evidence>
<feature type="domain" description="Cadherin" evidence="14">
    <location>
        <begin position="1426"/>
        <end position="1528"/>
    </location>
</feature>
<evidence type="ECO:0000256" key="9">
    <source>
        <dbReference type="ARBA" id="ARBA00023136"/>
    </source>
</evidence>
<keyword evidence="3 13" id="KW-0812">Transmembrane</keyword>
<feature type="domain" description="Cadherin" evidence="14">
    <location>
        <begin position="1107"/>
        <end position="1216"/>
    </location>
</feature>
<dbReference type="Pfam" id="PF00028">
    <property type="entry name" value="Cadherin"/>
    <property type="match status" value="17"/>
</dbReference>
<organism evidence="15 16">
    <name type="scientific">Lingula anatina</name>
    <name type="common">Brachiopod</name>
    <name type="synonym">Lingula unguis</name>
    <dbReference type="NCBI Taxonomy" id="7574"/>
    <lineage>
        <taxon>Eukaryota</taxon>
        <taxon>Metazoa</taxon>
        <taxon>Spiralia</taxon>
        <taxon>Lophotrochozoa</taxon>
        <taxon>Brachiopoda</taxon>
        <taxon>Linguliformea</taxon>
        <taxon>Lingulata</taxon>
        <taxon>Lingulida</taxon>
        <taxon>Linguloidea</taxon>
        <taxon>Lingulidae</taxon>
        <taxon>Lingula</taxon>
    </lineage>
</organism>
<evidence type="ECO:0000256" key="12">
    <source>
        <dbReference type="SAM" id="MobiDB-lite"/>
    </source>
</evidence>
<feature type="domain" description="Cadherin" evidence="14">
    <location>
        <begin position="36"/>
        <end position="138"/>
    </location>
</feature>
<dbReference type="GO" id="GO:0005509">
    <property type="term" value="F:calcium ion binding"/>
    <property type="evidence" value="ECO:0007669"/>
    <property type="project" value="UniProtKB-UniRule"/>
</dbReference>
<dbReference type="PRINTS" id="PR00205">
    <property type="entry name" value="CADHERIN"/>
</dbReference>
<keyword evidence="15" id="KW-1185">Reference proteome</keyword>
<dbReference type="Proteomes" id="UP000085678">
    <property type="component" value="Unplaced"/>
</dbReference>
<feature type="domain" description="Cadherin" evidence="14">
    <location>
        <begin position="2564"/>
        <end position="2665"/>
    </location>
</feature>
<feature type="domain" description="Cadherin" evidence="14">
    <location>
        <begin position="241"/>
        <end position="345"/>
    </location>
</feature>
<keyword evidence="2" id="KW-0245">EGF-like domain</keyword>
<gene>
    <name evidence="16" type="primary">LOC106174464</name>
</gene>
<dbReference type="GO" id="GO:0005886">
    <property type="term" value="C:plasma membrane"/>
    <property type="evidence" value="ECO:0007669"/>
    <property type="project" value="InterPro"/>
</dbReference>
<evidence type="ECO:0000256" key="13">
    <source>
        <dbReference type="SAM" id="Phobius"/>
    </source>
</evidence>
<feature type="domain" description="Cadherin" evidence="14">
    <location>
        <begin position="863"/>
        <end position="974"/>
    </location>
</feature>
<dbReference type="CDD" id="cd11304">
    <property type="entry name" value="Cadherin_repeat"/>
    <property type="match status" value="30"/>
</dbReference>
<dbReference type="SMART" id="SM00112">
    <property type="entry name" value="CA"/>
    <property type="match status" value="30"/>
</dbReference>
<dbReference type="GO" id="GO:0005911">
    <property type="term" value="C:cell-cell junction"/>
    <property type="evidence" value="ECO:0007669"/>
    <property type="project" value="TreeGrafter"/>
</dbReference>
<feature type="domain" description="Cadherin" evidence="14">
    <location>
        <begin position="656"/>
        <end position="762"/>
    </location>
</feature>
<accession>A0A1S3JNF8</accession>
<evidence type="ECO:0000256" key="7">
    <source>
        <dbReference type="ARBA" id="ARBA00022889"/>
    </source>
</evidence>
<keyword evidence="9 13" id="KW-0472">Membrane</keyword>
<feature type="domain" description="Cadherin" evidence="14">
    <location>
        <begin position="1217"/>
        <end position="1323"/>
    </location>
</feature>
<feature type="region of interest" description="Disordered" evidence="12">
    <location>
        <begin position="3967"/>
        <end position="3993"/>
    </location>
</feature>
<dbReference type="InterPro" id="IPR020894">
    <property type="entry name" value="Cadherin_CS"/>
</dbReference>
<feature type="domain" description="Cadherin" evidence="14">
    <location>
        <begin position="3441"/>
        <end position="3532"/>
    </location>
</feature>
<feature type="domain" description="Cadherin" evidence="14">
    <location>
        <begin position="2770"/>
        <end position="2874"/>
    </location>
</feature>
<proteinExistence type="predicted"/>